<evidence type="ECO:0000313" key="1">
    <source>
        <dbReference type="EMBL" id="KAK5785117.1"/>
    </source>
</evidence>
<proteinExistence type="predicted"/>
<reference evidence="1 2" key="1">
    <citation type="submission" date="2023-03" db="EMBL/GenBank/DDBJ databases">
        <title>WGS of Gossypium arboreum.</title>
        <authorList>
            <person name="Yu D."/>
        </authorList>
    </citation>
    <scope>NUCLEOTIDE SEQUENCE [LARGE SCALE GENOMIC DNA]</scope>
    <source>
        <tissue evidence="1">Leaf</tissue>
    </source>
</reference>
<dbReference type="Proteomes" id="UP001358586">
    <property type="component" value="Chromosome 11"/>
</dbReference>
<accession>A0ABR0N449</accession>
<comment type="caution">
    <text evidence="1">The sequence shown here is derived from an EMBL/GenBank/DDBJ whole genome shotgun (WGS) entry which is preliminary data.</text>
</comment>
<keyword evidence="2" id="KW-1185">Reference proteome</keyword>
<evidence type="ECO:0000313" key="2">
    <source>
        <dbReference type="Proteomes" id="UP001358586"/>
    </source>
</evidence>
<organism evidence="1 2">
    <name type="scientific">Gossypium arboreum</name>
    <name type="common">Tree cotton</name>
    <name type="synonym">Gossypium nanking</name>
    <dbReference type="NCBI Taxonomy" id="29729"/>
    <lineage>
        <taxon>Eukaryota</taxon>
        <taxon>Viridiplantae</taxon>
        <taxon>Streptophyta</taxon>
        <taxon>Embryophyta</taxon>
        <taxon>Tracheophyta</taxon>
        <taxon>Spermatophyta</taxon>
        <taxon>Magnoliopsida</taxon>
        <taxon>eudicotyledons</taxon>
        <taxon>Gunneridae</taxon>
        <taxon>Pentapetalae</taxon>
        <taxon>rosids</taxon>
        <taxon>malvids</taxon>
        <taxon>Malvales</taxon>
        <taxon>Malvaceae</taxon>
        <taxon>Malvoideae</taxon>
        <taxon>Gossypium</taxon>
    </lineage>
</organism>
<gene>
    <name evidence="1" type="ORF">PVK06_039667</name>
</gene>
<name>A0ABR0N449_GOSAR</name>
<sequence length="139" mass="15699">MDGPIVTGSSVVPSKMDLYKAMLRKVPNMFDDGRISINWLEDNFEKLLEDPTEKWQLPILRPRVADPYVFQLVTRLNHGPSYAGLPEELEDFRLLLNQCSKAEGTKVPLIVYATVEMHDLGVTVVQVEAMNSTATARHE</sequence>
<protein>
    <submittedName>
        <fullName evidence="1">Uncharacterized protein</fullName>
    </submittedName>
</protein>
<dbReference type="EMBL" id="JARKNE010000011">
    <property type="protein sequence ID" value="KAK5785117.1"/>
    <property type="molecule type" value="Genomic_DNA"/>
</dbReference>